<protein>
    <submittedName>
        <fullName evidence="1">Uncharacterized protein</fullName>
    </submittedName>
</protein>
<name>L8P4X4_STRVR</name>
<reference evidence="1 2" key="1">
    <citation type="journal article" date="2013" name="Genome Announc.">
        <title>Draft Genome Sequence of Streptomyces viridochromogenes Strain Tu57, Producer of Avilamycin.</title>
        <authorList>
            <person name="Gruning B.A."/>
            <person name="Erxleben A."/>
            <person name="Hahnlein A."/>
            <person name="Gunther S."/>
        </authorList>
    </citation>
    <scope>NUCLEOTIDE SEQUENCE [LARGE SCALE GENOMIC DNA]</scope>
    <source>
        <strain evidence="1 2">Tue57</strain>
    </source>
</reference>
<dbReference type="Proteomes" id="UP000011205">
    <property type="component" value="Unassembled WGS sequence"/>
</dbReference>
<dbReference type="EMBL" id="AMLP01000231">
    <property type="protein sequence ID" value="ELS51535.1"/>
    <property type="molecule type" value="Genomic_DNA"/>
</dbReference>
<accession>L8P4X4</accession>
<dbReference type="PATRIC" id="fig|1160705.3.peg.7465"/>
<gene>
    <name evidence="1" type="ORF">STVIR_7553</name>
</gene>
<evidence type="ECO:0000313" key="2">
    <source>
        <dbReference type="Proteomes" id="UP000011205"/>
    </source>
</evidence>
<organism evidence="1 2">
    <name type="scientific">Streptomyces viridochromogenes Tue57</name>
    <dbReference type="NCBI Taxonomy" id="1160705"/>
    <lineage>
        <taxon>Bacteria</taxon>
        <taxon>Bacillati</taxon>
        <taxon>Actinomycetota</taxon>
        <taxon>Actinomycetes</taxon>
        <taxon>Kitasatosporales</taxon>
        <taxon>Streptomycetaceae</taxon>
        <taxon>Streptomyces</taxon>
    </lineage>
</organism>
<comment type="caution">
    <text evidence="1">The sequence shown here is derived from an EMBL/GenBank/DDBJ whole genome shotgun (WGS) entry which is preliminary data.</text>
</comment>
<sequence>MLVENLEVQLIRPPVPVCPRPSRRGGRGGDCWVLAFAAGHVRPSFCLVVCTHNADDCEVSASVWSRTAHRTATKHAEQPPITKMRVEAAFLLPRRLPAQAEIRVPGCPGGKP</sequence>
<proteinExistence type="predicted"/>
<dbReference type="AlphaFoldDB" id="L8P4X4"/>
<evidence type="ECO:0000313" key="1">
    <source>
        <dbReference type="EMBL" id="ELS51535.1"/>
    </source>
</evidence>